<name>A0A853AL24_9PSEU</name>
<dbReference type="Pfam" id="PF03454">
    <property type="entry name" value="MoeA_C"/>
    <property type="match status" value="1"/>
</dbReference>
<dbReference type="InterPro" id="IPR005110">
    <property type="entry name" value="MoeA_linker/N"/>
</dbReference>
<dbReference type="InterPro" id="IPR036688">
    <property type="entry name" value="MoeA_C_domain_IV_sf"/>
</dbReference>
<dbReference type="RefSeq" id="WP_179721686.1">
    <property type="nucleotide sequence ID" value="NZ_BAABFH010000001.1"/>
</dbReference>
<dbReference type="CDD" id="cd00887">
    <property type="entry name" value="MoeA"/>
    <property type="match status" value="1"/>
</dbReference>
<dbReference type="PANTHER" id="PTHR10192">
    <property type="entry name" value="MOLYBDOPTERIN BIOSYNTHESIS PROTEIN"/>
    <property type="match status" value="1"/>
</dbReference>
<comment type="function">
    <text evidence="1 7">Catalyzes the insertion of molybdate into adenylated molybdopterin with the concomitant release of AMP.</text>
</comment>
<sequence>MDLARLSGDPSSPVETPPVRTWERAREIARTTPGHALPAVERDLPDALGHALAGDLTARADLPAFDTAAMDGWAVAGAGPWRVRDGRVLAGDRAGPLAEGTALGIATGAELPPGATAVLRHEHGLVDESTGILSERAPTPLTAGRDVRPRGQECRTGQLLVPAGTTVTPAVLGLAAAAGWDRVAVHRRPAVELLVLGDELLDTGPPRGGRVRDALTPMLGPWLRCGSEPLGSHRVPDDAARLRDAISGSSADVVITTGGTAAGPTDFLHRVLAELGARLLVDSVAVRPGHPMLLAALPPTADGRSRWLAGLPGNPLAAVAGLVTLVHPLLSRLGGRADEGAQRLTAAADLPGHPRSTRLLPVAVRAGAATALSHDGPAMLRGLARSDGLAVVPPGGLPAGATVEVFAVPHPW</sequence>
<dbReference type="SMART" id="SM00852">
    <property type="entry name" value="MoCF_biosynth"/>
    <property type="match status" value="1"/>
</dbReference>
<keyword evidence="7" id="KW-0479">Metal-binding</keyword>
<evidence type="ECO:0000313" key="11">
    <source>
        <dbReference type="Proteomes" id="UP000587002"/>
    </source>
</evidence>
<feature type="region of interest" description="Disordered" evidence="8">
    <location>
        <begin position="1"/>
        <end position="20"/>
    </location>
</feature>
<keyword evidence="5 7" id="KW-0501">Molybdenum cofactor biosynthesis</keyword>
<dbReference type="InterPro" id="IPR036135">
    <property type="entry name" value="MoeA_linker/N_sf"/>
</dbReference>
<dbReference type="UniPathway" id="UPA00344"/>
<dbReference type="GO" id="GO:0005829">
    <property type="term" value="C:cytosol"/>
    <property type="evidence" value="ECO:0007669"/>
    <property type="project" value="TreeGrafter"/>
</dbReference>
<dbReference type="Pfam" id="PF00994">
    <property type="entry name" value="MoCF_biosynth"/>
    <property type="match status" value="1"/>
</dbReference>
<evidence type="ECO:0000256" key="5">
    <source>
        <dbReference type="ARBA" id="ARBA00023150"/>
    </source>
</evidence>
<dbReference type="AlphaFoldDB" id="A0A853AL24"/>
<dbReference type="InterPro" id="IPR036425">
    <property type="entry name" value="MoaB/Mog-like_dom_sf"/>
</dbReference>
<dbReference type="SUPFAM" id="SSF53218">
    <property type="entry name" value="Molybdenum cofactor biosynthesis proteins"/>
    <property type="match status" value="1"/>
</dbReference>
<dbReference type="GO" id="GO:0046872">
    <property type="term" value="F:metal ion binding"/>
    <property type="evidence" value="ECO:0007669"/>
    <property type="project" value="UniProtKB-UniRule"/>
</dbReference>
<keyword evidence="7 10" id="KW-0808">Transferase</keyword>
<evidence type="ECO:0000256" key="3">
    <source>
        <dbReference type="ARBA" id="ARBA00010763"/>
    </source>
</evidence>
<evidence type="ECO:0000256" key="8">
    <source>
        <dbReference type="SAM" id="MobiDB-lite"/>
    </source>
</evidence>
<comment type="catalytic activity">
    <reaction evidence="6">
        <text>adenylyl-molybdopterin + molybdate = Mo-molybdopterin + AMP + H(+)</text>
        <dbReference type="Rhea" id="RHEA:35047"/>
        <dbReference type="ChEBI" id="CHEBI:15378"/>
        <dbReference type="ChEBI" id="CHEBI:36264"/>
        <dbReference type="ChEBI" id="CHEBI:62727"/>
        <dbReference type="ChEBI" id="CHEBI:71302"/>
        <dbReference type="ChEBI" id="CHEBI:456215"/>
        <dbReference type="EC" id="2.10.1.1"/>
    </reaction>
</comment>
<accession>A0A853AL24</accession>
<dbReference type="InterPro" id="IPR001453">
    <property type="entry name" value="MoaB/Mog_dom"/>
</dbReference>
<gene>
    <name evidence="10" type="ORF">HNR68_003126</name>
</gene>
<comment type="pathway">
    <text evidence="2 7">Cofactor biosynthesis; molybdopterin biosynthesis.</text>
</comment>
<evidence type="ECO:0000256" key="6">
    <source>
        <dbReference type="ARBA" id="ARBA00047317"/>
    </source>
</evidence>
<evidence type="ECO:0000256" key="1">
    <source>
        <dbReference type="ARBA" id="ARBA00002901"/>
    </source>
</evidence>
<dbReference type="EMBL" id="JACCFJ010000001">
    <property type="protein sequence ID" value="NYI84496.1"/>
    <property type="molecule type" value="Genomic_DNA"/>
</dbReference>
<reference evidence="10 11" key="1">
    <citation type="submission" date="2020-07" db="EMBL/GenBank/DDBJ databases">
        <title>Sequencing the genomes of 1000 actinobacteria strains.</title>
        <authorList>
            <person name="Klenk H.-P."/>
        </authorList>
    </citation>
    <scope>NUCLEOTIDE SEQUENCE [LARGE SCALE GENOMIC DNA]</scope>
    <source>
        <strain evidence="10 11">DSM 44065</strain>
    </source>
</reference>
<comment type="similarity">
    <text evidence="3 7">Belongs to the MoeA family.</text>
</comment>
<protein>
    <recommendedName>
        <fullName evidence="7">Molybdopterin molybdenumtransferase</fullName>
        <ecNumber evidence="7">2.10.1.1</ecNumber>
    </recommendedName>
</protein>
<evidence type="ECO:0000256" key="2">
    <source>
        <dbReference type="ARBA" id="ARBA00005046"/>
    </source>
</evidence>
<keyword evidence="4 7" id="KW-0500">Molybdenum</keyword>
<dbReference type="Gene3D" id="3.90.105.10">
    <property type="entry name" value="Molybdopterin biosynthesis moea protein, domain 2"/>
    <property type="match status" value="1"/>
</dbReference>
<dbReference type="Pfam" id="PF03453">
    <property type="entry name" value="MoeA_N"/>
    <property type="match status" value="1"/>
</dbReference>
<dbReference type="Proteomes" id="UP000587002">
    <property type="component" value="Unassembled WGS sequence"/>
</dbReference>
<dbReference type="Gene3D" id="3.40.980.10">
    <property type="entry name" value="MoaB/Mog-like domain"/>
    <property type="match status" value="1"/>
</dbReference>
<keyword evidence="7" id="KW-0460">Magnesium</keyword>
<evidence type="ECO:0000259" key="9">
    <source>
        <dbReference type="SMART" id="SM00852"/>
    </source>
</evidence>
<dbReference type="GO" id="GO:0061599">
    <property type="term" value="F:molybdopterin molybdotransferase activity"/>
    <property type="evidence" value="ECO:0007669"/>
    <property type="project" value="UniProtKB-UniRule"/>
</dbReference>
<dbReference type="EC" id="2.10.1.1" evidence="7"/>
<dbReference type="InterPro" id="IPR038987">
    <property type="entry name" value="MoeA-like"/>
</dbReference>
<evidence type="ECO:0000256" key="7">
    <source>
        <dbReference type="RuleBase" id="RU365090"/>
    </source>
</evidence>
<dbReference type="GO" id="GO:0006777">
    <property type="term" value="P:Mo-molybdopterin cofactor biosynthetic process"/>
    <property type="evidence" value="ECO:0007669"/>
    <property type="project" value="UniProtKB-UniRule"/>
</dbReference>
<dbReference type="PANTHER" id="PTHR10192:SF5">
    <property type="entry name" value="GEPHYRIN"/>
    <property type="match status" value="1"/>
</dbReference>
<dbReference type="SUPFAM" id="SSF63867">
    <property type="entry name" value="MoeA C-terminal domain-like"/>
    <property type="match status" value="1"/>
</dbReference>
<feature type="domain" description="MoaB/Mog" evidence="9">
    <location>
        <begin position="192"/>
        <end position="332"/>
    </location>
</feature>
<dbReference type="SUPFAM" id="SSF63882">
    <property type="entry name" value="MoeA N-terminal region -like"/>
    <property type="match status" value="1"/>
</dbReference>
<comment type="cofactor">
    <cofactor evidence="7">
        <name>Mg(2+)</name>
        <dbReference type="ChEBI" id="CHEBI:18420"/>
    </cofactor>
</comment>
<evidence type="ECO:0000256" key="4">
    <source>
        <dbReference type="ARBA" id="ARBA00022505"/>
    </source>
</evidence>
<evidence type="ECO:0000313" key="10">
    <source>
        <dbReference type="EMBL" id="NYI84496.1"/>
    </source>
</evidence>
<dbReference type="InterPro" id="IPR005111">
    <property type="entry name" value="MoeA_C_domain_IV"/>
</dbReference>
<proteinExistence type="inferred from homology"/>
<dbReference type="Gene3D" id="2.170.190.11">
    <property type="entry name" value="Molybdopterin biosynthesis moea protein, domain 3"/>
    <property type="match status" value="1"/>
</dbReference>
<comment type="caution">
    <text evidence="10">The sequence shown here is derived from an EMBL/GenBank/DDBJ whole genome shotgun (WGS) entry which is preliminary data.</text>
</comment>
<keyword evidence="11" id="KW-1185">Reference proteome</keyword>
<organism evidence="10 11">
    <name type="scientific">Saccharopolyspora hordei</name>
    <dbReference type="NCBI Taxonomy" id="1838"/>
    <lineage>
        <taxon>Bacteria</taxon>
        <taxon>Bacillati</taxon>
        <taxon>Actinomycetota</taxon>
        <taxon>Actinomycetes</taxon>
        <taxon>Pseudonocardiales</taxon>
        <taxon>Pseudonocardiaceae</taxon>
        <taxon>Saccharopolyspora</taxon>
    </lineage>
</organism>
<dbReference type="Gene3D" id="2.40.340.10">
    <property type="entry name" value="MoeA, C-terminal, domain IV"/>
    <property type="match status" value="1"/>
</dbReference>